<dbReference type="Proteomes" id="UP000027154">
    <property type="component" value="Unassembled WGS sequence"/>
</dbReference>
<evidence type="ECO:0000256" key="5">
    <source>
        <dbReference type="ARBA" id="ARBA00023237"/>
    </source>
</evidence>
<dbReference type="PANTHER" id="PTHR38776:SF1">
    <property type="entry name" value="MLTA-INTERACTING PROTEIN-RELATED"/>
    <property type="match status" value="1"/>
</dbReference>
<evidence type="ECO:0000313" key="7">
    <source>
        <dbReference type="EMBL" id="KDC49794.1"/>
    </source>
</evidence>
<dbReference type="Pfam" id="PF06629">
    <property type="entry name" value="MipA"/>
    <property type="match status" value="1"/>
</dbReference>
<dbReference type="InterPro" id="IPR010583">
    <property type="entry name" value="MipA"/>
</dbReference>
<comment type="similarity">
    <text evidence="2">Belongs to the MipA/OmpV family.</text>
</comment>
<organism evidence="7 8">
    <name type="scientific">Pseudoalteromonas fuliginea</name>
    <dbReference type="NCBI Taxonomy" id="1872678"/>
    <lineage>
        <taxon>Bacteria</taxon>
        <taxon>Pseudomonadati</taxon>
        <taxon>Pseudomonadota</taxon>
        <taxon>Gammaproteobacteria</taxon>
        <taxon>Alteromonadales</taxon>
        <taxon>Pseudoalteromonadaceae</taxon>
        <taxon>Pseudoalteromonas</taxon>
    </lineage>
</organism>
<feature type="signal peptide" evidence="6">
    <location>
        <begin position="1"/>
        <end position="25"/>
    </location>
</feature>
<gene>
    <name evidence="7" type="ORF">DC53_14985</name>
</gene>
<evidence type="ECO:0000256" key="6">
    <source>
        <dbReference type="SAM" id="SignalP"/>
    </source>
</evidence>
<keyword evidence="4" id="KW-0472">Membrane</keyword>
<protein>
    <submittedName>
        <fullName evidence="7">Scaffolding protein</fullName>
    </submittedName>
</protein>
<keyword evidence="5" id="KW-0998">Cell outer membrane</keyword>
<evidence type="ECO:0000256" key="2">
    <source>
        <dbReference type="ARBA" id="ARBA00005722"/>
    </source>
</evidence>
<accession>A0ABD3Y6D4</accession>
<comment type="subcellular location">
    <subcellularLocation>
        <location evidence="1">Cell outer membrane</location>
    </subcellularLocation>
</comment>
<dbReference type="EMBL" id="JJNZ01000054">
    <property type="protein sequence ID" value="KDC49794.1"/>
    <property type="molecule type" value="Genomic_DNA"/>
</dbReference>
<evidence type="ECO:0000256" key="3">
    <source>
        <dbReference type="ARBA" id="ARBA00022729"/>
    </source>
</evidence>
<feature type="chain" id="PRO_5044791176" evidence="6">
    <location>
        <begin position="26"/>
        <end position="253"/>
    </location>
</feature>
<dbReference type="GO" id="GO:0009279">
    <property type="term" value="C:cell outer membrane"/>
    <property type="evidence" value="ECO:0007669"/>
    <property type="project" value="UniProtKB-SubCell"/>
</dbReference>
<evidence type="ECO:0000256" key="4">
    <source>
        <dbReference type="ARBA" id="ARBA00023136"/>
    </source>
</evidence>
<dbReference type="AlphaFoldDB" id="A0ABD3Y6D4"/>
<dbReference type="PANTHER" id="PTHR38776">
    <property type="entry name" value="MLTA-INTERACTING PROTEIN-RELATED"/>
    <property type="match status" value="1"/>
</dbReference>
<evidence type="ECO:0000313" key="8">
    <source>
        <dbReference type="Proteomes" id="UP000027154"/>
    </source>
</evidence>
<comment type="caution">
    <text evidence="7">The sequence shown here is derived from an EMBL/GenBank/DDBJ whole genome shotgun (WGS) entry which is preliminary data.</text>
</comment>
<dbReference type="RefSeq" id="WP_033030943.1">
    <property type="nucleotide sequence ID" value="NZ_JJNZ01000054.1"/>
</dbReference>
<keyword evidence="3 6" id="KW-0732">Signal</keyword>
<sequence>MNIYVKKSLQLLLSTLALSSLMAQAQDKSPWSVGAGLISTESPYAGTDNRTLLLPMINYEGEKLTFRGFALDYKLVENKGFNWSVILEPGQFFDSSDSDLAEIKALDDRKISLYAGSKVSYTTGYGSLSASASHDILGHGDGDGAKLKARYSYPFKLSKQIMLIPSFGVELSSSKVSNYYYGVTKGESNSFDAYELGSTVNYNAGMLLSYQLNKKWNVSAMINYTQLDSDIEDSPIIDTSSISTAMMSVSYQF</sequence>
<reference evidence="7 8" key="1">
    <citation type="submission" date="2014-04" db="EMBL/GenBank/DDBJ databases">
        <title>Pseudoalteromonas galatheae sp. nov., isolated from a deep-sea polychaete near Canal Concepcion, Chile.</title>
        <authorList>
            <person name="Machado H.R."/>
            <person name="Gram L."/>
            <person name="Vynne N.G."/>
        </authorList>
    </citation>
    <scope>NUCLEOTIDE SEQUENCE [LARGE SCALE GENOMIC DNA]</scope>
    <source>
        <strain evidence="7 8">KMM216</strain>
    </source>
</reference>
<proteinExistence type="inferred from homology"/>
<evidence type="ECO:0000256" key="1">
    <source>
        <dbReference type="ARBA" id="ARBA00004442"/>
    </source>
</evidence>
<name>A0ABD3Y6D4_9GAMM</name>
<dbReference type="Gene3D" id="2.40.160.20">
    <property type="match status" value="1"/>
</dbReference>